<evidence type="ECO:0000313" key="2">
    <source>
        <dbReference type="Proteomes" id="UP000182649"/>
    </source>
</evidence>
<dbReference type="EMBL" id="FPBZ01000002">
    <property type="protein sequence ID" value="SFU39495.1"/>
    <property type="molecule type" value="Genomic_DNA"/>
</dbReference>
<gene>
    <name evidence="1" type="ORF">SAMN05216417_102205</name>
</gene>
<protein>
    <submittedName>
        <fullName evidence="1">Uncharacterized protein</fullName>
    </submittedName>
</protein>
<dbReference type="AlphaFoldDB" id="A0A1I7FTI6"/>
<dbReference type="RefSeq" id="WP_074973072.1">
    <property type="nucleotide sequence ID" value="NZ_FPBZ01000002.1"/>
</dbReference>
<accession>A0A1I7FTI6</accession>
<proteinExistence type="predicted"/>
<organism evidence="1 2">
    <name type="scientific">Nitrosospira multiformis</name>
    <dbReference type="NCBI Taxonomy" id="1231"/>
    <lineage>
        <taxon>Bacteria</taxon>
        <taxon>Pseudomonadati</taxon>
        <taxon>Pseudomonadota</taxon>
        <taxon>Betaproteobacteria</taxon>
        <taxon>Nitrosomonadales</taxon>
        <taxon>Nitrosomonadaceae</taxon>
        <taxon>Nitrosospira</taxon>
    </lineage>
</organism>
<dbReference type="Proteomes" id="UP000182649">
    <property type="component" value="Unassembled WGS sequence"/>
</dbReference>
<evidence type="ECO:0000313" key="1">
    <source>
        <dbReference type="EMBL" id="SFU39495.1"/>
    </source>
</evidence>
<name>A0A1I7FTI6_9PROT</name>
<reference evidence="1 2" key="1">
    <citation type="submission" date="2016-10" db="EMBL/GenBank/DDBJ databases">
        <authorList>
            <person name="de Groot N.N."/>
        </authorList>
    </citation>
    <scope>NUCLEOTIDE SEQUENCE [LARGE SCALE GENOMIC DNA]</scope>
    <source>
        <strain evidence="1 2">Nl14</strain>
    </source>
</reference>
<dbReference type="OrthoDB" id="8564682at2"/>
<sequence>MRTTDKNRDTPGLFTASRSLSAEAVLQQIKESLYDLNPPGEALYVQLYQALADEHQRAIDSKQQDMADLLRDLVTNAHLILSLGYPDNPPSHLPGSGSPQTIRALMHRRDDQE</sequence>